<keyword evidence="2" id="KW-1185">Reference proteome</keyword>
<dbReference type="OrthoDB" id="7772846at2"/>
<dbReference type="STRING" id="571298.SAMN04488026_102252"/>
<proteinExistence type="predicted"/>
<protein>
    <submittedName>
        <fullName evidence="1">Uncharacterized protein</fullName>
    </submittedName>
</protein>
<name>A0A1G8VV71_9RHOB</name>
<accession>A0A1G8VV71</accession>
<dbReference type="Proteomes" id="UP000199382">
    <property type="component" value="Unassembled WGS sequence"/>
</dbReference>
<dbReference type="AlphaFoldDB" id="A0A1G8VV71"/>
<sequence>MPKLSVSNARLREGVWKGLLVASQERTAPPQIEVIHLATPLDGVELEADREMANVWTLSVPIPSRLISDGVQTFLVREASQGETLARFSIAAGEPLREDVLAELDLLRAELDLLKRAFRRHCVEVAEG</sequence>
<dbReference type="EMBL" id="FNEK01000022">
    <property type="protein sequence ID" value="SDJ70031.1"/>
    <property type="molecule type" value="Genomic_DNA"/>
</dbReference>
<dbReference type="RefSeq" id="WP_093156065.1">
    <property type="nucleotide sequence ID" value="NZ_FNEK01000022.1"/>
</dbReference>
<evidence type="ECO:0000313" key="1">
    <source>
        <dbReference type="EMBL" id="SDJ70031.1"/>
    </source>
</evidence>
<evidence type="ECO:0000313" key="2">
    <source>
        <dbReference type="Proteomes" id="UP000199382"/>
    </source>
</evidence>
<reference evidence="1 2" key="1">
    <citation type="submission" date="2016-10" db="EMBL/GenBank/DDBJ databases">
        <authorList>
            <person name="de Groot N.N."/>
        </authorList>
    </citation>
    <scope>NUCLEOTIDE SEQUENCE [LARGE SCALE GENOMIC DNA]</scope>
    <source>
        <strain evidence="1 2">DSM 25294</strain>
    </source>
</reference>
<gene>
    <name evidence="1" type="ORF">SAMN04488026_102252</name>
</gene>
<organism evidence="1 2">
    <name type="scientific">Aliiruegeria lutimaris</name>
    <dbReference type="NCBI Taxonomy" id="571298"/>
    <lineage>
        <taxon>Bacteria</taxon>
        <taxon>Pseudomonadati</taxon>
        <taxon>Pseudomonadota</taxon>
        <taxon>Alphaproteobacteria</taxon>
        <taxon>Rhodobacterales</taxon>
        <taxon>Roseobacteraceae</taxon>
        <taxon>Aliiruegeria</taxon>
    </lineage>
</organism>